<gene>
    <name evidence="5" type="ORF">SASPL_152558</name>
</gene>
<dbReference type="PANTHER" id="PTHR32444:SF183">
    <property type="entry name" value="APPLE DOMAIN-CONTAINING PROTEIN"/>
    <property type="match status" value="1"/>
</dbReference>
<proteinExistence type="predicted"/>
<dbReference type="SUPFAM" id="SSF51110">
    <property type="entry name" value="alpha-D-mannose-specific plant lectins"/>
    <property type="match status" value="1"/>
</dbReference>
<keyword evidence="1" id="KW-0732">Signal</keyword>
<dbReference type="AlphaFoldDB" id="A0A8X8Z0G9"/>
<organism evidence="5">
    <name type="scientific">Salvia splendens</name>
    <name type="common">Scarlet sage</name>
    <dbReference type="NCBI Taxonomy" id="180675"/>
    <lineage>
        <taxon>Eukaryota</taxon>
        <taxon>Viridiplantae</taxon>
        <taxon>Streptophyta</taxon>
        <taxon>Embryophyta</taxon>
        <taxon>Tracheophyta</taxon>
        <taxon>Spermatophyta</taxon>
        <taxon>Magnoliopsida</taxon>
        <taxon>eudicotyledons</taxon>
        <taxon>Gunneridae</taxon>
        <taxon>Pentapetalae</taxon>
        <taxon>asterids</taxon>
        <taxon>lamiids</taxon>
        <taxon>Lamiales</taxon>
        <taxon>Lamiaceae</taxon>
        <taxon>Nepetoideae</taxon>
        <taxon>Mentheae</taxon>
        <taxon>Salviinae</taxon>
        <taxon>Salvia</taxon>
        <taxon>Salvia subgen. Calosphace</taxon>
        <taxon>core Calosphace</taxon>
    </lineage>
</organism>
<dbReference type="InterPro" id="IPR001480">
    <property type="entry name" value="Bulb-type_lectin_dom"/>
</dbReference>
<reference evidence="5" key="2">
    <citation type="submission" date="2020-08" db="EMBL/GenBank/DDBJ databases">
        <title>Plant Genome Project.</title>
        <authorList>
            <person name="Zhang R.-G."/>
        </authorList>
    </citation>
    <scope>NUCLEOTIDE SEQUENCE</scope>
    <source>
        <strain evidence="5">Huo1</strain>
        <tissue evidence="5">Leaf</tissue>
    </source>
</reference>
<feature type="domain" description="Bulb-type lectin" evidence="4">
    <location>
        <begin position="72"/>
        <end position="190"/>
    </location>
</feature>
<feature type="region of interest" description="Disordered" evidence="3">
    <location>
        <begin position="1"/>
        <end position="25"/>
    </location>
</feature>
<evidence type="ECO:0000313" key="5">
    <source>
        <dbReference type="EMBL" id="KAG6387371.1"/>
    </source>
</evidence>
<dbReference type="Pfam" id="PF01453">
    <property type="entry name" value="B_lectin"/>
    <property type="match status" value="1"/>
</dbReference>
<accession>A0A8X8Z0G9</accession>
<evidence type="ECO:0000313" key="6">
    <source>
        <dbReference type="Proteomes" id="UP000298416"/>
    </source>
</evidence>
<dbReference type="Proteomes" id="UP000298416">
    <property type="component" value="Unassembled WGS sequence"/>
</dbReference>
<keyword evidence="6" id="KW-1185">Reference proteome</keyword>
<evidence type="ECO:0000256" key="3">
    <source>
        <dbReference type="SAM" id="MobiDB-lite"/>
    </source>
</evidence>
<keyword evidence="2" id="KW-0325">Glycoprotein</keyword>
<dbReference type="CDD" id="cd00028">
    <property type="entry name" value="B_lectin"/>
    <property type="match status" value="1"/>
</dbReference>
<protein>
    <recommendedName>
        <fullName evidence="4">Bulb-type lectin domain-containing protein</fullName>
    </recommendedName>
</protein>
<dbReference type="SMART" id="SM00108">
    <property type="entry name" value="B_lectin"/>
    <property type="match status" value="1"/>
</dbReference>
<dbReference type="InterPro" id="IPR036426">
    <property type="entry name" value="Bulb-type_lectin_dom_sf"/>
</dbReference>
<dbReference type="Gene3D" id="2.90.10.10">
    <property type="entry name" value="Bulb-type lectin domain"/>
    <property type="match status" value="1"/>
</dbReference>
<name>A0A8X8Z0G9_SALSN</name>
<evidence type="ECO:0000256" key="2">
    <source>
        <dbReference type="ARBA" id="ARBA00023180"/>
    </source>
</evidence>
<dbReference type="EMBL" id="PNBA02000021">
    <property type="protein sequence ID" value="KAG6387371.1"/>
    <property type="molecule type" value="Genomic_DNA"/>
</dbReference>
<evidence type="ECO:0000259" key="4">
    <source>
        <dbReference type="PROSITE" id="PS50927"/>
    </source>
</evidence>
<reference evidence="5" key="1">
    <citation type="submission" date="2018-01" db="EMBL/GenBank/DDBJ databases">
        <authorList>
            <person name="Mao J.F."/>
        </authorList>
    </citation>
    <scope>NUCLEOTIDE SEQUENCE</scope>
    <source>
        <strain evidence="5">Huo1</strain>
        <tissue evidence="5">Leaf</tissue>
    </source>
</reference>
<sequence length="279" mass="30511">MLLGLERTFNRTNQRNRNEGRNGDLALADKNGAVIGYPEHAPKAQKETACLREGDSLATAKTAGESSKPVAHPEDGGGAAFEREKARTVSNGGSASPGSSKNRYVGLWYNNIQDKTVVWIANRDDPLTDRSGVLRVIEPGCLLLLNSATNATVWSANISSIVHPPLARLLESVNLIVVDENDESNIIWQSFDYPTDTFLPGMKLGMNFVSGHRVYLSSAKSNDDPATGVFTYQIDPSGYPRSVIKDGVTVRCKSGLWNGVHFSGRHNLVKNIIFRLDWL</sequence>
<evidence type="ECO:0000256" key="1">
    <source>
        <dbReference type="ARBA" id="ARBA00022729"/>
    </source>
</evidence>
<feature type="region of interest" description="Disordered" evidence="3">
    <location>
        <begin position="59"/>
        <end position="78"/>
    </location>
</feature>
<dbReference type="PANTHER" id="PTHR32444">
    <property type="entry name" value="BULB-TYPE LECTIN DOMAIN-CONTAINING PROTEIN"/>
    <property type="match status" value="1"/>
</dbReference>
<dbReference type="PROSITE" id="PS50927">
    <property type="entry name" value="BULB_LECTIN"/>
    <property type="match status" value="1"/>
</dbReference>
<comment type="caution">
    <text evidence="5">The sequence shown here is derived from an EMBL/GenBank/DDBJ whole genome shotgun (WGS) entry which is preliminary data.</text>
</comment>